<proteinExistence type="predicted"/>
<keyword evidence="3" id="KW-1185">Reference proteome</keyword>
<evidence type="ECO:0000313" key="3">
    <source>
        <dbReference type="Proteomes" id="UP000078200"/>
    </source>
</evidence>
<accession>A0A1A9VNW2</accession>
<keyword evidence="1" id="KW-0472">Membrane</keyword>
<dbReference type="AlphaFoldDB" id="A0A1A9VNW2"/>
<dbReference type="EnsemblMetazoa" id="GAUT042983-RA">
    <property type="protein sequence ID" value="GAUT042983-PA"/>
    <property type="gene ID" value="GAUT042983"/>
</dbReference>
<reference evidence="2" key="1">
    <citation type="submission" date="2020-05" db="UniProtKB">
        <authorList>
            <consortium name="EnsemblMetazoa"/>
        </authorList>
    </citation>
    <scope>IDENTIFICATION</scope>
    <source>
        <strain evidence="2">TTRI</strain>
    </source>
</reference>
<dbReference type="VEuPathDB" id="VectorBase:GAUT042983"/>
<protein>
    <submittedName>
        <fullName evidence="2">Uncharacterized protein</fullName>
    </submittedName>
</protein>
<feature type="transmembrane region" description="Helical" evidence="1">
    <location>
        <begin position="15"/>
        <end position="34"/>
    </location>
</feature>
<evidence type="ECO:0000313" key="2">
    <source>
        <dbReference type="EnsemblMetazoa" id="GAUT042983-PA"/>
    </source>
</evidence>
<name>A0A1A9VNW2_GLOAU</name>
<dbReference type="Proteomes" id="UP000078200">
    <property type="component" value="Unassembled WGS sequence"/>
</dbReference>
<sequence length="205" mass="22642">MAFMPTERGRKKSRINSPVCPYCYLNLLLTIALLSRRQRRRIREAKTRDDFGFSQILRSSGEEVPAVAHLRCGRLVSASVWQVGDRACPSPSIGGVSYWGSVIFPISECRIVGRWSLGPSTLYLWLSDVENLDRWPGSCCDVGVVLVSGIAPSGLMRFCCVWTLTTVGVVCVNVGDVIITSDDSECDSSTDNERVSISRNSNLFL</sequence>
<keyword evidence="1" id="KW-0812">Transmembrane</keyword>
<evidence type="ECO:0000256" key="1">
    <source>
        <dbReference type="SAM" id="Phobius"/>
    </source>
</evidence>
<organism evidence="2 3">
    <name type="scientific">Glossina austeni</name>
    <name type="common">Savannah tsetse fly</name>
    <dbReference type="NCBI Taxonomy" id="7395"/>
    <lineage>
        <taxon>Eukaryota</taxon>
        <taxon>Metazoa</taxon>
        <taxon>Ecdysozoa</taxon>
        <taxon>Arthropoda</taxon>
        <taxon>Hexapoda</taxon>
        <taxon>Insecta</taxon>
        <taxon>Pterygota</taxon>
        <taxon>Neoptera</taxon>
        <taxon>Endopterygota</taxon>
        <taxon>Diptera</taxon>
        <taxon>Brachycera</taxon>
        <taxon>Muscomorpha</taxon>
        <taxon>Hippoboscoidea</taxon>
        <taxon>Glossinidae</taxon>
        <taxon>Glossina</taxon>
    </lineage>
</organism>
<keyword evidence="1" id="KW-1133">Transmembrane helix</keyword>